<gene>
    <name evidence="2" type="ORF">Rsub_08786</name>
</gene>
<dbReference type="OrthoDB" id="1277691at2759"/>
<keyword evidence="1" id="KW-0472">Membrane</keyword>
<keyword evidence="3" id="KW-1185">Reference proteome</keyword>
<comment type="caution">
    <text evidence="2">The sequence shown here is derived from an EMBL/GenBank/DDBJ whole genome shotgun (WGS) entry which is preliminary data.</text>
</comment>
<accession>A0A2V0P8P8</accession>
<evidence type="ECO:0000313" key="2">
    <source>
        <dbReference type="EMBL" id="GBF96241.1"/>
    </source>
</evidence>
<proteinExistence type="predicted"/>
<dbReference type="EMBL" id="BDRX01000076">
    <property type="protein sequence ID" value="GBF96241.1"/>
    <property type="molecule type" value="Genomic_DNA"/>
</dbReference>
<evidence type="ECO:0000256" key="1">
    <source>
        <dbReference type="SAM" id="Phobius"/>
    </source>
</evidence>
<feature type="transmembrane region" description="Helical" evidence="1">
    <location>
        <begin position="64"/>
        <end position="83"/>
    </location>
</feature>
<keyword evidence="1" id="KW-1133">Transmembrane helix</keyword>
<dbReference type="STRING" id="307507.A0A2V0P8P8"/>
<organism evidence="2 3">
    <name type="scientific">Raphidocelis subcapitata</name>
    <dbReference type="NCBI Taxonomy" id="307507"/>
    <lineage>
        <taxon>Eukaryota</taxon>
        <taxon>Viridiplantae</taxon>
        <taxon>Chlorophyta</taxon>
        <taxon>core chlorophytes</taxon>
        <taxon>Chlorophyceae</taxon>
        <taxon>CS clade</taxon>
        <taxon>Sphaeropleales</taxon>
        <taxon>Selenastraceae</taxon>
        <taxon>Raphidocelis</taxon>
    </lineage>
</organism>
<dbReference type="AlphaFoldDB" id="A0A2V0P8P8"/>
<sequence length="151" mass="16376">MDVFNRITGRTGPLPDGMPFSKLFSLGHIDRRIQSHLVNVYSTLATCLLIAAAGCYVDMTTRVGGALTGALAFGALAALLLMAPTPQNQGKRYAALATCGGGDFDVVKHSLDLFLDVISLFVRIVVILLRSAEKREDEGRRGRRGRRGRDE</sequence>
<name>A0A2V0P8P8_9CHLO</name>
<dbReference type="InParanoid" id="A0A2V0P8P8"/>
<feature type="transmembrane region" description="Helical" evidence="1">
    <location>
        <begin position="113"/>
        <end position="132"/>
    </location>
</feature>
<protein>
    <submittedName>
        <fullName evidence="2">Bax inhibitor</fullName>
    </submittedName>
</protein>
<reference evidence="2 3" key="1">
    <citation type="journal article" date="2018" name="Sci. Rep.">
        <title>Raphidocelis subcapitata (=Pseudokirchneriella subcapitata) provides an insight into genome evolution and environmental adaptations in the Sphaeropleales.</title>
        <authorList>
            <person name="Suzuki S."/>
            <person name="Yamaguchi H."/>
            <person name="Nakajima N."/>
            <person name="Kawachi M."/>
        </authorList>
    </citation>
    <scope>NUCLEOTIDE SEQUENCE [LARGE SCALE GENOMIC DNA]</scope>
    <source>
        <strain evidence="2 3">NIES-35</strain>
    </source>
</reference>
<dbReference type="Proteomes" id="UP000247498">
    <property type="component" value="Unassembled WGS sequence"/>
</dbReference>
<evidence type="ECO:0000313" key="3">
    <source>
        <dbReference type="Proteomes" id="UP000247498"/>
    </source>
</evidence>
<keyword evidence="1" id="KW-0812">Transmembrane</keyword>